<evidence type="ECO:0000313" key="2">
    <source>
        <dbReference type="EMBL" id="MFC5367526.1"/>
    </source>
</evidence>
<dbReference type="Proteomes" id="UP001596201">
    <property type="component" value="Unassembled WGS sequence"/>
</dbReference>
<evidence type="ECO:0000256" key="1">
    <source>
        <dbReference type="SAM" id="MobiDB-lite"/>
    </source>
</evidence>
<name>A0ABD5RCB0_9EURY</name>
<feature type="region of interest" description="Disordered" evidence="1">
    <location>
        <begin position="1"/>
        <end position="56"/>
    </location>
</feature>
<dbReference type="RefSeq" id="WP_227229777.1">
    <property type="nucleotide sequence ID" value="NZ_JAJCVJ010000002.1"/>
</dbReference>
<reference evidence="2 3" key="1">
    <citation type="journal article" date="2019" name="Int. J. Syst. Evol. Microbiol.">
        <title>The Global Catalogue of Microorganisms (GCM) 10K type strain sequencing project: providing services to taxonomists for standard genome sequencing and annotation.</title>
        <authorList>
            <consortium name="The Broad Institute Genomics Platform"/>
            <consortium name="The Broad Institute Genome Sequencing Center for Infectious Disease"/>
            <person name="Wu L."/>
            <person name="Ma J."/>
        </authorList>
    </citation>
    <scope>NUCLEOTIDE SEQUENCE [LARGE SCALE GENOMIC DNA]</scope>
    <source>
        <strain evidence="2 3">CGMCC 1.12237</strain>
    </source>
</reference>
<gene>
    <name evidence="2" type="ORF">ACFPJ5_11320</name>
</gene>
<evidence type="ECO:0000313" key="3">
    <source>
        <dbReference type="Proteomes" id="UP001596201"/>
    </source>
</evidence>
<protein>
    <submittedName>
        <fullName evidence="2">Uncharacterized protein</fullName>
    </submittedName>
</protein>
<dbReference type="AlphaFoldDB" id="A0ABD5RCB0"/>
<proteinExistence type="predicted"/>
<accession>A0ABD5RCB0</accession>
<organism evidence="2 3">
    <name type="scientific">Salinirubrum litoreum</name>
    <dbReference type="NCBI Taxonomy" id="1126234"/>
    <lineage>
        <taxon>Archaea</taxon>
        <taxon>Methanobacteriati</taxon>
        <taxon>Methanobacteriota</taxon>
        <taxon>Stenosarchaea group</taxon>
        <taxon>Halobacteria</taxon>
        <taxon>Halobacteriales</taxon>
        <taxon>Haloferacaceae</taxon>
        <taxon>Salinirubrum</taxon>
    </lineage>
</organism>
<comment type="caution">
    <text evidence="2">The sequence shown here is derived from an EMBL/GenBank/DDBJ whole genome shotgun (WGS) entry which is preliminary data.</text>
</comment>
<sequence length="56" mass="5868">MDNTAEESVPSRDARMGNTAEESVPSRDARMGNTAEDTVELGRGENSVASVAADGR</sequence>
<keyword evidence="3" id="KW-1185">Reference proteome</keyword>
<dbReference type="EMBL" id="JBHSKX010000002">
    <property type="protein sequence ID" value="MFC5367526.1"/>
    <property type="molecule type" value="Genomic_DNA"/>
</dbReference>